<dbReference type="OrthoDB" id="9991317at2759"/>
<gene>
    <name evidence="2" type="ORF">PHLCEN_2v12862</name>
</gene>
<dbReference type="PANTHER" id="PTHR19959:SF119">
    <property type="entry name" value="FUNGAL LIPASE-LIKE DOMAIN-CONTAINING PROTEIN"/>
    <property type="match status" value="1"/>
</dbReference>
<accession>A0A2R6NG18</accession>
<dbReference type="Proteomes" id="UP000186601">
    <property type="component" value="Unassembled WGS sequence"/>
</dbReference>
<protein>
    <recommendedName>
        <fullName evidence="1">CHAT domain-containing protein</fullName>
    </recommendedName>
</protein>
<organism evidence="2 3">
    <name type="scientific">Hermanssonia centrifuga</name>
    <dbReference type="NCBI Taxonomy" id="98765"/>
    <lineage>
        <taxon>Eukaryota</taxon>
        <taxon>Fungi</taxon>
        <taxon>Dikarya</taxon>
        <taxon>Basidiomycota</taxon>
        <taxon>Agaricomycotina</taxon>
        <taxon>Agaricomycetes</taxon>
        <taxon>Polyporales</taxon>
        <taxon>Meruliaceae</taxon>
        <taxon>Hermanssonia</taxon>
    </lineage>
</organism>
<feature type="domain" description="CHAT" evidence="1">
    <location>
        <begin position="1131"/>
        <end position="1423"/>
    </location>
</feature>
<dbReference type="Gene3D" id="1.25.40.10">
    <property type="entry name" value="Tetratricopeptide repeat domain"/>
    <property type="match status" value="2"/>
</dbReference>
<name>A0A2R6NG18_9APHY</name>
<sequence length="1424" mass="158639">MSAEQKHIFLHHDTPATLASLSSGPTRRHFLLKTLSRLLMERFQERHGSEDLDRAITYLRDILSLLEMHTNDAPWCVVPLEVDLVKPLCLQCTEDRRAEDINFAIDYLREVVALQSIDITESQASQSSVCSLRWLGDALIARFWKISRVEDLDDAINSLGQALGLCNQEDPSRRRLLFSFAGFLRHRFALQGKNSDRELSIKCYHESLSFPPSHPISADGRVPHPPRQYLLMTLPRFITEQFNQQHDSEDLDLAITSLREAISLPPSGPEGQVVHEAEVTRAMAYSLVVLGDALMHRLRKLVKYEDVDEAIKSYSKALGMMDSGDAGYGRLSFLKGDLAVAHCCRFIMCGKTEELDRAIEYLREVVARPLIVTDNQQVAFRIWSQGWLGKALVSRFHKLASLEDFDEAIVNFDRAVGLCTRYDPSGYELLCALAQSLLERFELQGKSDDIDLSIKYYRESLSLLPYHPPSIDGQKAEISKRAESLDRLGSALIARFEHFRTAVDLEQAVKMRREAVALHPNNTRFISNLGTSLSARYPLTGQIKDLDEAIICHYKTHVLATTSHLKFVSLYHLGCTLCKRYEDYGGLGHGQVGDSDYAAQHPSEQADTLDGDLTNAIVYLRTALPLAASDLDRSRVRAILATALRLRFERYGVLEDLTEAMECERNTDGSNTSLALGQRFDLYGRIEDLDESIKILRGQLKLIAADHPSRSTQLTSLGTRLHTRYGQQRDRIDDLEEAISHLRLALSLGVPSQSGYYITKNALADALNSRSRCLGGLDDEYPSFRASALSNLGGAFQTRYERTNQLSDKQQILKLRQQLVALLPPSHPQFSNKTLLLADAYAYCGNPEQVFKLCQDIVNQSTFPLLHRLFGAGKWAVVADGAGHPSALDAYIKYFELLDRSILSIPTIDLQHQLITGVTQIGTFDIVYIAASAASCAVRAGRLEMAVELLEQGRALLWSRMRGYRHPLEKLRKVDSRLAEDLEQTGHNLAKLAVASDMNLVADRSIHFDGQVTRNRELSIRHEKLVSEVRQLDGFRNFLQAAPYGSLRAAARDGPVILVNIGDLRAGSHALILSGPNPPFLVSLATNLNLWDIVQKLSYKLFRVDHRARDADPDRYDATNQLDRTGMSMILQTLWKTICKPIANALQEMGIPNGSRVWWCPTGKLGTLPLHASGIYNGTELIEGFSALYISSYIPTLSSLIASRETALEPGCKVALLGIGQSNALSNVTVEFEKIKGIFLDDVRRNVTSGEPTLKAPDHSRIQLVDRQDATPEAVLGKLRERSWVHFACHGSIDTKSPFESGFVLHEGRLSLRSIMDANLPNAELAFLAACHSAAAESKAPNEVLSLAAAMQFCGFRAIVGTLWTMDDKDGPVLAEAFYKHMLRNGLDKANVLDSAEAVHLATKAMRESGVPAQRWATFIHIGV</sequence>
<dbReference type="Pfam" id="PF12770">
    <property type="entry name" value="CHAT"/>
    <property type="match status" value="1"/>
</dbReference>
<dbReference type="InterPro" id="IPR011990">
    <property type="entry name" value="TPR-like_helical_dom_sf"/>
</dbReference>
<evidence type="ECO:0000259" key="1">
    <source>
        <dbReference type="Pfam" id="PF12770"/>
    </source>
</evidence>
<reference evidence="2 3" key="1">
    <citation type="submission" date="2018-02" db="EMBL/GenBank/DDBJ databases">
        <title>Genome sequence of the basidiomycete white-rot fungus Phlebia centrifuga.</title>
        <authorList>
            <person name="Granchi Z."/>
            <person name="Peng M."/>
            <person name="de Vries R.P."/>
            <person name="Hilden K."/>
            <person name="Makela M.R."/>
            <person name="Grigoriev I."/>
            <person name="Riley R."/>
        </authorList>
    </citation>
    <scope>NUCLEOTIDE SEQUENCE [LARGE SCALE GENOMIC DNA]</scope>
    <source>
        <strain evidence="2 3">FBCC195</strain>
    </source>
</reference>
<evidence type="ECO:0000313" key="3">
    <source>
        <dbReference type="Proteomes" id="UP000186601"/>
    </source>
</evidence>
<dbReference type="InterPro" id="IPR024983">
    <property type="entry name" value="CHAT_dom"/>
</dbReference>
<comment type="caution">
    <text evidence="2">The sequence shown here is derived from an EMBL/GenBank/DDBJ whole genome shotgun (WGS) entry which is preliminary data.</text>
</comment>
<proteinExistence type="predicted"/>
<dbReference type="SUPFAM" id="SSF48452">
    <property type="entry name" value="TPR-like"/>
    <property type="match status" value="1"/>
</dbReference>
<evidence type="ECO:0000313" key="2">
    <source>
        <dbReference type="EMBL" id="PSR71208.1"/>
    </source>
</evidence>
<keyword evidence="3" id="KW-1185">Reference proteome</keyword>
<dbReference type="EMBL" id="MLYV02001290">
    <property type="protein sequence ID" value="PSR71208.1"/>
    <property type="molecule type" value="Genomic_DNA"/>
</dbReference>
<dbReference type="STRING" id="98765.A0A2R6NG18"/>
<dbReference type="PANTHER" id="PTHR19959">
    <property type="entry name" value="KINESIN LIGHT CHAIN"/>
    <property type="match status" value="1"/>
</dbReference>